<comment type="caution">
    <text evidence="2">The sequence shown here is derived from an EMBL/GenBank/DDBJ whole genome shotgun (WGS) entry which is preliminary data.</text>
</comment>
<dbReference type="EMBL" id="BARW01029288">
    <property type="protein sequence ID" value="GAJ07857.1"/>
    <property type="molecule type" value="Genomic_DNA"/>
</dbReference>
<organism evidence="2">
    <name type="scientific">marine sediment metagenome</name>
    <dbReference type="NCBI Taxonomy" id="412755"/>
    <lineage>
        <taxon>unclassified sequences</taxon>
        <taxon>metagenomes</taxon>
        <taxon>ecological metagenomes</taxon>
    </lineage>
</organism>
<feature type="non-terminal residue" evidence="2">
    <location>
        <position position="96"/>
    </location>
</feature>
<reference evidence="2" key="1">
    <citation type="journal article" date="2014" name="Front. Microbiol.">
        <title>High frequency of phylogenetically diverse reductive dehalogenase-homologous genes in deep subseafloor sedimentary metagenomes.</title>
        <authorList>
            <person name="Kawai M."/>
            <person name="Futagami T."/>
            <person name="Toyoda A."/>
            <person name="Takaki Y."/>
            <person name="Nishi S."/>
            <person name="Hori S."/>
            <person name="Arai W."/>
            <person name="Tsubouchi T."/>
            <person name="Morono Y."/>
            <person name="Uchiyama I."/>
            <person name="Ito T."/>
            <person name="Fujiyama A."/>
            <person name="Inagaki F."/>
            <person name="Takami H."/>
        </authorList>
    </citation>
    <scope>NUCLEOTIDE SEQUENCE</scope>
    <source>
        <strain evidence="2">Expedition CK06-06</strain>
    </source>
</reference>
<dbReference type="AlphaFoldDB" id="X1UW85"/>
<dbReference type="InterPro" id="IPR036866">
    <property type="entry name" value="RibonucZ/Hydroxyglut_hydro"/>
</dbReference>
<proteinExistence type="predicted"/>
<evidence type="ECO:0000313" key="2">
    <source>
        <dbReference type="EMBL" id="GAJ07857.1"/>
    </source>
</evidence>
<protein>
    <recommendedName>
        <fullName evidence="1">Metallo-beta-lactamase domain-containing protein</fullName>
    </recommendedName>
</protein>
<feature type="domain" description="Metallo-beta-lactamase" evidence="1">
    <location>
        <begin position="49"/>
        <end position="96"/>
    </location>
</feature>
<evidence type="ECO:0000259" key="1">
    <source>
        <dbReference type="Pfam" id="PF00753"/>
    </source>
</evidence>
<dbReference type="InterPro" id="IPR001279">
    <property type="entry name" value="Metallo-B-lactamas"/>
</dbReference>
<name>X1UW85_9ZZZZ</name>
<gene>
    <name evidence="2" type="ORF">S12H4_47104</name>
</gene>
<dbReference type="Gene3D" id="3.60.15.10">
    <property type="entry name" value="Ribonuclease Z/Hydroxyacylglutathione hydrolase-like"/>
    <property type="match status" value="1"/>
</dbReference>
<accession>X1UW85</accession>
<dbReference type="SUPFAM" id="SSF56281">
    <property type="entry name" value="Metallo-hydrolase/oxidoreductase"/>
    <property type="match status" value="1"/>
</dbReference>
<dbReference type="Pfam" id="PF00753">
    <property type="entry name" value="Lactamase_B"/>
    <property type="match status" value="1"/>
</dbReference>
<sequence>MLRFTPRMSTPHLPLAGLQARPPWQHEAPVALQPHVLRLTAPNPGLMTGPGTNSYLVGSSASGWLVVDPGPLEPAHIERLWQAAGGDIRLIVCTHS</sequence>